<dbReference type="RefSeq" id="WP_072955914.1">
    <property type="nucleotide sequence ID" value="NZ_FQUH01000003.1"/>
</dbReference>
<dbReference type="NCBIfam" id="NF003004">
    <property type="entry name" value="PRK03814.1"/>
    <property type="match status" value="1"/>
</dbReference>
<evidence type="ECO:0000313" key="19">
    <source>
        <dbReference type="EMBL" id="SHE82239.1"/>
    </source>
</evidence>
<evidence type="ECO:0000256" key="10">
    <source>
        <dbReference type="ARBA" id="ARBA00022989"/>
    </source>
</evidence>
<dbReference type="NCBIfam" id="TIGR01195">
    <property type="entry name" value="oadG_fam"/>
    <property type="match status" value="1"/>
</dbReference>
<comment type="cofactor">
    <cofactor evidence="1 16 17">
        <name>Na(+)</name>
        <dbReference type="ChEBI" id="CHEBI:29101"/>
    </cofactor>
</comment>
<evidence type="ECO:0000256" key="18">
    <source>
        <dbReference type="SAM" id="MobiDB-lite"/>
    </source>
</evidence>
<comment type="subunit">
    <text evidence="5 16">Heterotrimer of an alpha, a beta and a gamma subunit.</text>
</comment>
<keyword evidence="8 16" id="KW-0812">Transmembrane</keyword>
<dbReference type="GO" id="GO:0015081">
    <property type="term" value="F:sodium ion transmembrane transporter activity"/>
    <property type="evidence" value="ECO:0007669"/>
    <property type="project" value="UniProtKB-UniRule"/>
</dbReference>
<dbReference type="EC" id="7.2.4.2" evidence="16"/>
<evidence type="ECO:0000256" key="12">
    <source>
        <dbReference type="ARBA" id="ARBA00023065"/>
    </source>
</evidence>
<evidence type="ECO:0000256" key="6">
    <source>
        <dbReference type="ARBA" id="ARBA00022448"/>
    </source>
</evidence>
<evidence type="ECO:0000256" key="8">
    <source>
        <dbReference type="ARBA" id="ARBA00022692"/>
    </source>
</evidence>
<evidence type="ECO:0000256" key="3">
    <source>
        <dbReference type="ARBA" id="ARBA00004162"/>
    </source>
</evidence>
<dbReference type="EMBL" id="FQUH01000003">
    <property type="protein sequence ID" value="SHE82239.1"/>
    <property type="molecule type" value="Genomic_DNA"/>
</dbReference>
<keyword evidence="14 16" id="KW-0739">Sodium transport</keyword>
<dbReference type="GO" id="GO:0005886">
    <property type="term" value="C:plasma membrane"/>
    <property type="evidence" value="ECO:0007669"/>
    <property type="project" value="UniProtKB-SubCell"/>
</dbReference>
<comment type="function">
    <text evidence="2 16 17">Catalyzes the decarboxylation of oxaloacetate coupled to Na(+) translocation.</text>
</comment>
<evidence type="ECO:0000256" key="15">
    <source>
        <dbReference type="ARBA" id="ARBA00048176"/>
    </source>
</evidence>
<evidence type="ECO:0000313" key="20">
    <source>
        <dbReference type="Proteomes" id="UP000184159"/>
    </source>
</evidence>
<keyword evidence="20" id="KW-1185">Reference proteome</keyword>
<feature type="transmembrane region" description="Helical" evidence="16 17">
    <location>
        <begin position="12"/>
        <end position="33"/>
    </location>
</feature>
<evidence type="ECO:0000256" key="14">
    <source>
        <dbReference type="ARBA" id="ARBA00023201"/>
    </source>
</evidence>
<evidence type="ECO:0000256" key="13">
    <source>
        <dbReference type="ARBA" id="ARBA00023136"/>
    </source>
</evidence>
<dbReference type="AlphaFoldDB" id="A0A1M4WLV4"/>
<keyword evidence="11 16" id="KW-0915">Sodium</keyword>
<keyword evidence="10 16" id="KW-1133">Transmembrane helix</keyword>
<accession>A0A1M4WLV4</accession>
<evidence type="ECO:0000256" key="11">
    <source>
        <dbReference type="ARBA" id="ARBA00023053"/>
    </source>
</evidence>
<dbReference type="InterPro" id="IPR005899">
    <property type="entry name" value="Na_pump_deCOase"/>
</dbReference>
<sequence length="87" mass="9347">MSHIGSLLSEAATLMMTGMLVVFAFLTIMVYLVSLMSKIVPQETPPLPSDVSRQSPPTLTHPTDVSPQVVAAISAAVHQYRSSAKHK</sequence>
<proteinExistence type="inferred from homology"/>
<reference evidence="20" key="1">
    <citation type="submission" date="2016-11" db="EMBL/GenBank/DDBJ databases">
        <authorList>
            <person name="Varghese N."/>
            <person name="Submissions S."/>
        </authorList>
    </citation>
    <scope>NUCLEOTIDE SEQUENCE [LARGE SCALE GENOMIC DNA]</scope>
    <source>
        <strain evidence="20">DSM 21264</strain>
    </source>
</reference>
<protein>
    <recommendedName>
        <fullName evidence="16">Probable oxaloacetate decarboxylase gamma chain</fullName>
        <ecNumber evidence="16">7.2.4.2</ecNumber>
    </recommendedName>
</protein>
<comment type="subcellular location">
    <subcellularLocation>
        <location evidence="3 16 17">Cell membrane</location>
        <topology evidence="3 16 17">Single-pass membrane protein</topology>
    </subcellularLocation>
</comment>
<dbReference type="GO" id="GO:0036376">
    <property type="term" value="P:sodium ion export across plasma membrane"/>
    <property type="evidence" value="ECO:0007669"/>
    <property type="project" value="InterPro"/>
</dbReference>
<evidence type="ECO:0000256" key="1">
    <source>
        <dbReference type="ARBA" id="ARBA00001959"/>
    </source>
</evidence>
<feature type="compositionally biased region" description="Polar residues" evidence="18">
    <location>
        <begin position="51"/>
        <end position="64"/>
    </location>
</feature>
<feature type="region of interest" description="Disordered" evidence="18">
    <location>
        <begin position="43"/>
        <end position="64"/>
    </location>
</feature>
<dbReference type="Proteomes" id="UP000184159">
    <property type="component" value="Unassembled WGS sequence"/>
</dbReference>
<evidence type="ECO:0000256" key="17">
    <source>
        <dbReference type="RuleBase" id="RU004278"/>
    </source>
</evidence>
<gene>
    <name evidence="16" type="primary">oadG</name>
    <name evidence="19" type="ORF">SAMN02745781_00833</name>
</gene>
<keyword evidence="12 16" id="KW-0406">Ion transport</keyword>
<organism evidence="19 20">
    <name type="scientific">Vibrio gazogenes DSM 21264 = NBRC 103151</name>
    <dbReference type="NCBI Taxonomy" id="1123492"/>
    <lineage>
        <taxon>Bacteria</taxon>
        <taxon>Pseudomonadati</taxon>
        <taxon>Pseudomonadota</taxon>
        <taxon>Gammaproteobacteria</taxon>
        <taxon>Vibrionales</taxon>
        <taxon>Vibrionaceae</taxon>
        <taxon>Vibrio</taxon>
    </lineage>
</organism>
<evidence type="ECO:0000256" key="7">
    <source>
        <dbReference type="ARBA" id="ARBA00022475"/>
    </source>
</evidence>
<keyword evidence="6 16" id="KW-0813">Transport</keyword>
<evidence type="ECO:0000256" key="9">
    <source>
        <dbReference type="ARBA" id="ARBA00022967"/>
    </source>
</evidence>
<evidence type="ECO:0000256" key="16">
    <source>
        <dbReference type="HAMAP-Rule" id="MF_00404"/>
    </source>
</evidence>
<dbReference type="GO" id="GO:0008948">
    <property type="term" value="F:oxaloacetate decarboxylase activity"/>
    <property type="evidence" value="ECO:0007669"/>
    <property type="project" value="UniProtKB-UniRule"/>
</dbReference>
<dbReference type="HAMAP" id="MF_00404">
    <property type="entry name" value="OadG"/>
    <property type="match status" value="1"/>
</dbReference>
<dbReference type="InterPro" id="IPR023424">
    <property type="entry name" value="OadG"/>
</dbReference>
<name>A0A1M4WLV4_VIBGA</name>
<keyword evidence="9 16" id="KW-1278">Translocase</keyword>
<keyword evidence="13 16" id="KW-0472">Membrane</keyword>
<dbReference type="Pfam" id="PF04277">
    <property type="entry name" value="OAD_gamma"/>
    <property type="match status" value="1"/>
</dbReference>
<keyword evidence="7 16" id="KW-1003">Cell membrane</keyword>
<comment type="similarity">
    <text evidence="4 16 17">Belongs to the OadG family.</text>
</comment>
<dbReference type="GO" id="GO:0015451">
    <property type="term" value="F:decarboxylation-driven active transmembrane transporter activity"/>
    <property type="evidence" value="ECO:0007669"/>
    <property type="project" value="UniProtKB-EC"/>
</dbReference>
<evidence type="ECO:0000256" key="2">
    <source>
        <dbReference type="ARBA" id="ARBA00003002"/>
    </source>
</evidence>
<evidence type="ECO:0000256" key="5">
    <source>
        <dbReference type="ARBA" id="ARBA00011869"/>
    </source>
</evidence>
<comment type="catalytic activity">
    <reaction evidence="15 16 17">
        <text>oxaloacetate + 2 Na(+)(in) + H(+) = pyruvate + 2 Na(+)(out) + CO2</text>
        <dbReference type="Rhea" id="RHEA:57724"/>
        <dbReference type="ChEBI" id="CHEBI:15361"/>
        <dbReference type="ChEBI" id="CHEBI:15378"/>
        <dbReference type="ChEBI" id="CHEBI:16452"/>
        <dbReference type="ChEBI" id="CHEBI:16526"/>
        <dbReference type="ChEBI" id="CHEBI:29101"/>
        <dbReference type="EC" id="7.2.4.2"/>
    </reaction>
</comment>
<evidence type="ECO:0000256" key="4">
    <source>
        <dbReference type="ARBA" id="ARBA00005844"/>
    </source>
</evidence>